<evidence type="ECO:0000256" key="2">
    <source>
        <dbReference type="ARBA" id="ARBA00022448"/>
    </source>
</evidence>
<dbReference type="PANTHER" id="PTHR30465">
    <property type="entry name" value="INNER MEMBRANE ABC TRANSPORTER"/>
    <property type="match status" value="1"/>
</dbReference>
<dbReference type="Gene3D" id="1.10.3720.10">
    <property type="entry name" value="MetI-like"/>
    <property type="match status" value="2"/>
</dbReference>
<reference evidence="10 11" key="1">
    <citation type="submission" date="2019-12" db="EMBL/GenBank/DDBJ databases">
        <title>Halocatena pleomorpha gen. nov. sp. nov., an extremely halophilic archaeon of family Halobacteriaceae isolated from saltpan soil.</title>
        <authorList>
            <person name="Pal Y."/>
            <person name="Verma A."/>
            <person name="Krishnamurthi S."/>
            <person name="Kumar P."/>
        </authorList>
    </citation>
    <scope>NUCLEOTIDE SEQUENCE [LARGE SCALE GENOMIC DNA]</scope>
    <source>
        <strain evidence="10 11">JCM 16495</strain>
    </source>
</reference>
<feature type="transmembrane region" description="Helical" evidence="7">
    <location>
        <begin position="190"/>
        <end position="211"/>
    </location>
</feature>
<feature type="transmembrane region" description="Helical" evidence="7">
    <location>
        <begin position="556"/>
        <end position="580"/>
    </location>
</feature>
<keyword evidence="11" id="KW-1185">Reference proteome</keyword>
<dbReference type="Pfam" id="PF00528">
    <property type="entry name" value="BPD_transp_1"/>
    <property type="match status" value="2"/>
</dbReference>
<dbReference type="AlphaFoldDB" id="A0A6B0GNZ6"/>
<protein>
    <submittedName>
        <fullName evidence="10">ABC transporter permease subunit</fullName>
    </submittedName>
</protein>
<evidence type="ECO:0000256" key="1">
    <source>
        <dbReference type="ARBA" id="ARBA00004651"/>
    </source>
</evidence>
<dbReference type="InterPro" id="IPR000515">
    <property type="entry name" value="MetI-like"/>
</dbReference>
<dbReference type="SUPFAM" id="SSF161098">
    <property type="entry name" value="MetI-like"/>
    <property type="match status" value="2"/>
</dbReference>
<dbReference type="Proteomes" id="UP000451471">
    <property type="component" value="Unassembled WGS sequence"/>
</dbReference>
<feature type="region of interest" description="Disordered" evidence="8">
    <location>
        <begin position="731"/>
        <end position="751"/>
    </location>
</feature>
<proteinExistence type="inferred from homology"/>
<keyword evidence="6 7" id="KW-0472">Membrane</keyword>
<feature type="compositionally biased region" description="Low complexity" evidence="8">
    <location>
        <begin position="362"/>
        <end position="377"/>
    </location>
</feature>
<feature type="region of interest" description="Disordered" evidence="8">
    <location>
        <begin position="355"/>
        <end position="377"/>
    </location>
</feature>
<dbReference type="InterPro" id="IPR035906">
    <property type="entry name" value="MetI-like_sf"/>
</dbReference>
<keyword evidence="4 7" id="KW-0812">Transmembrane</keyword>
<dbReference type="PANTHER" id="PTHR30465:SF44">
    <property type="entry name" value="ABC-TYPE DIPEPTIDE_OLIGOPEPTIDE TRANSPORT SYSTEM, PERMEASE COMPONENT"/>
    <property type="match status" value="1"/>
</dbReference>
<accession>A0A6B0GNZ6</accession>
<feature type="transmembrane region" description="Helical" evidence="7">
    <location>
        <begin position="252"/>
        <end position="278"/>
    </location>
</feature>
<feature type="domain" description="ABC transmembrane type-1" evidence="9">
    <location>
        <begin position="525"/>
        <end position="714"/>
    </location>
</feature>
<sequence>MTSAEYFVRRTVQAVVTFIAVVMLTFFLFRVMPGGPIEALRAQLVRSGRYSPEQIERIISVRTNISPEKPMWAQFFEYFGGLLTGNFGQSIRTNQPVAEILANAMPWTIFLSAVSLLLIFAIGIFLGAAMAYAESSRFDVSSSVASIVLTSIPFYVVAVIFVWFLGYQWNLFPTGGRVDNSLTPGLNVDFVVSVLYHGALPIAALVVAGFGNRALQMRGNSIQVLGSDYLRVARLRGLSERRIVTRYVARNAILPMYTSIMLAIGTLFGSSIILEQIFTYPGMGYYIYQSLDAKDYTLLMGGFLFVSFGTIFGVYVADLTYGFIDPRASADDDQSGSGMSFRGAVAKLRRWAKGLGRSPSSGAATDRARANGAGATGASDSLFETRADESLTRGERFRQSFDEYVLATARVAWTDYRARIGLLVVSTFLLMGAIVLIPKWWNNDIMPFLNATLGLGLGTLTPLVPTPVTGSDYLLPPFRGGVAALWQPGGWIEFTPWPELRRPFGTQDTGKDIFAQIVYATPDMLKMVAAGAVFSTGLATVWGAFSGYAGGAVDRLMMAISDIVITIPGLPLIIVLAAIIEPEDPVVVGILLSTHTWAGFSRALRSQVLTIREESYVEASRTIGVSTSSIVSRDILPNLMPLVMVNFVTGARRVIISSVALYFLGILPFSTFNWGVMMNYAYNSGALLDMAYAHWFLAPMLTIVLFSLGLILLGQGMDRIFNPRIRAKHMKSQQTSEGSDGAVAADGGRVE</sequence>
<dbReference type="Pfam" id="PF19300">
    <property type="entry name" value="BPD_transp_1_N"/>
    <property type="match status" value="1"/>
</dbReference>
<feature type="transmembrane region" description="Helical" evidence="7">
    <location>
        <begin position="528"/>
        <end position="549"/>
    </location>
</feature>
<dbReference type="OrthoDB" id="312811at2157"/>
<dbReference type="EMBL" id="WSZK01000011">
    <property type="protein sequence ID" value="MWG33865.1"/>
    <property type="molecule type" value="Genomic_DNA"/>
</dbReference>
<feature type="transmembrane region" description="Helical" evidence="7">
    <location>
        <begin position="692"/>
        <end position="714"/>
    </location>
</feature>
<organism evidence="10 11">
    <name type="scientific">Halomarina oriensis</name>
    <dbReference type="NCBI Taxonomy" id="671145"/>
    <lineage>
        <taxon>Archaea</taxon>
        <taxon>Methanobacteriati</taxon>
        <taxon>Methanobacteriota</taxon>
        <taxon>Stenosarchaea group</taxon>
        <taxon>Halobacteria</taxon>
        <taxon>Halobacteriales</taxon>
        <taxon>Natronomonadaceae</taxon>
        <taxon>Halomarina</taxon>
    </lineage>
</organism>
<dbReference type="CDD" id="cd06261">
    <property type="entry name" value="TM_PBP2"/>
    <property type="match status" value="2"/>
</dbReference>
<dbReference type="PROSITE" id="PS50928">
    <property type="entry name" value="ABC_TM1"/>
    <property type="match status" value="2"/>
</dbReference>
<evidence type="ECO:0000256" key="6">
    <source>
        <dbReference type="ARBA" id="ARBA00023136"/>
    </source>
</evidence>
<feature type="transmembrane region" description="Helical" evidence="7">
    <location>
        <begin position="420"/>
        <end position="441"/>
    </location>
</feature>
<comment type="subcellular location">
    <subcellularLocation>
        <location evidence="1 7">Cell membrane</location>
        <topology evidence="1 7">Multi-pass membrane protein</topology>
    </subcellularLocation>
</comment>
<evidence type="ECO:0000259" key="9">
    <source>
        <dbReference type="PROSITE" id="PS50928"/>
    </source>
</evidence>
<gene>
    <name evidence="10" type="ORF">GQS65_05040</name>
</gene>
<evidence type="ECO:0000256" key="7">
    <source>
        <dbReference type="RuleBase" id="RU363032"/>
    </source>
</evidence>
<dbReference type="RefSeq" id="WP_158203585.1">
    <property type="nucleotide sequence ID" value="NZ_WSZK01000011.1"/>
</dbReference>
<comment type="similarity">
    <text evidence="7">Belongs to the binding-protein-dependent transport system permease family.</text>
</comment>
<keyword evidence="3" id="KW-1003">Cell membrane</keyword>
<feature type="transmembrane region" description="Helical" evidence="7">
    <location>
        <begin position="12"/>
        <end position="32"/>
    </location>
</feature>
<feature type="transmembrane region" description="Helical" evidence="7">
    <location>
        <begin position="654"/>
        <end position="672"/>
    </location>
</feature>
<name>A0A6B0GNZ6_9EURY</name>
<evidence type="ECO:0000256" key="4">
    <source>
        <dbReference type="ARBA" id="ARBA00022692"/>
    </source>
</evidence>
<dbReference type="InterPro" id="IPR045621">
    <property type="entry name" value="BPD_transp_1_N"/>
</dbReference>
<comment type="caution">
    <text evidence="10">The sequence shown here is derived from an EMBL/GenBank/DDBJ whole genome shotgun (WGS) entry which is preliminary data.</text>
</comment>
<keyword evidence="2 7" id="KW-0813">Transport</keyword>
<keyword evidence="5 7" id="KW-1133">Transmembrane helix</keyword>
<feature type="transmembrane region" description="Helical" evidence="7">
    <location>
        <begin position="586"/>
        <end position="604"/>
    </location>
</feature>
<evidence type="ECO:0000313" key="11">
    <source>
        <dbReference type="Proteomes" id="UP000451471"/>
    </source>
</evidence>
<feature type="transmembrane region" description="Helical" evidence="7">
    <location>
        <begin position="109"/>
        <end position="132"/>
    </location>
</feature>
<evidence type="ECO:0000256" key="5">
    <source>
        <dbReference type="ARBA" id="ARBA00022989"/>
    </source>
</evidence>
<dbReference type="GO" id="GO:0055085">
    <property type="term" value="P:transmembrane transport"/>
    <property type="evidence" value="ECO:0007669"/>
    <property type="project" value="InterPro"/>
</dbReference>
<dbReference type="GO" id="GO:0005886">
    <property type="term" value="C:plasma membrane"/>
    <property type="evidence" value="ECO:0007669"/>
    <property type="project" value="UniProtKB-SubCell"/>
</dbReference>
<feature type="transmembrane region" description="Helical" evidence="7">
    <location>
        <begin position="298"/>
        <end position="317"/>
    </location>
</feature>
<evidence type="ECO:0000256" key="8">
    <source>
        <dbReference type="SAM" id="MobiDB-lite"/>
    </source>
</evidence>
<evidence type="ECO:0000313" key="10">
    <source>
        <dbReference type="EMBL" id="MWG33865.1"/>
    </source>
</evidence>
<evidence type="ECO:0000256" key="3">
    <source>
        <dbReference type="ARBA" id="ARBA00022475"/>
    </source>
</evidence>
<feature type="transmembrane region" description="Helical" evidence="7">
    <location>
        <begin position="144"/>
        <end position="170"/>
    </location>
</feature>
<feature type="domain" description="ABC transmembrane type-1" evidence="9">
    <location>
        <begin position="105"/>
        <end position="316"/>
    </location>
</feature>